<evidence type="ECO:0000313" key="2">
    <source>
        <dbReference type="Proteomes" id="UP001732700"/>
    </source>
</evidence>
<sequence length="371" mass="40215">MLAIGTANPTGVVIPQDQFTDDIFRMTKTDHLTELKEKMKRICQKTGIDKRYFYLNEESVDAHPEFLDRELPSLDARIDMAATAVPKLAQCAATKAIAEWGCPATNITHLVFSTYSAWKAPSFDHQLASLLGLRPTVSRTILSLHGCYGGGRALHLDKQLAENNRGARVLVACAELTLVCFGAPDGSNLVGTALFGDGAGAVIVGAGPFSEGERPLFEMVTATQTTIPRTEHVLGMQVSGAGVDFHLGIQVPTLIGQNIKQCLVDAFGNDNVPGSWNDLFWAVHPGGRPILDNIDTVLKLEPGKLAASRHVLREYGNMSGATIVFVLDELRRRRKEMGGDNLLQEWGAMLAFGPGITIETMVLRAPPLNEN</sequence>
<name>A0ACD5WPH4_AVESA</name>
<proteinExistence type="predicted"/>
<accession>A0ACD5WPH4</accession>
<organism evidence="1 2">
    <name type="scientific">Avena sativa</name>
    <name type="common">Oat</name>
    <dbReference type="NCBI Taxonomy" id="4498"/>
    <lineage>
        <taxon>Eukaryota</taxon>
        <taxon>Viridiplantae</taxon>
        <taxon>Streptophyta</taxon>
        <taxon>Embryophyta</taxon>
        <taxon>Tracheophyta</taxon>
        <taxon>Spermatophyta</taxon>
        <taxon>Magnoliopsida</taxon>
        <taxon>Liliopsida</taxon>
        <taxon>Poales</taxon>
        <taxon>Poaceae</taxon>
        <taxon>BOP clade</taxon>
        <taxon>Pooideae</taxon>
        <taxon>Poodae</taxon>
        <taxon>Poeae</taxon>
        <taxon>Poeae Chloroplast Group 1 (Aveneae type)</taxon>
        <taxon>Aveninae</taxon>
        <taxon>Avena</taxon>
    </lineage>
</organism>
<dbReference type="Proteomes" id="UP001732700">
    <property type="component" value="Chromosome 4C"/>
</dbReference>
<protein>
    <submittedName>
        <fullName evidence="1">Uncharacterized protein</fullName>
    </submittedName>
</protein>
<reference evidence="1" key="2">
    <citation type="submission" date="2025-09" db="UniProtKB">
        <authorList>
            <consortium name="EnsemblPlants"/>
        </authorList>
    </citation>
    <scope>IDENTIFICATION</scope>
</reference>
<keyword evidence="2" id="KW-1185">Reference proteome</keyword>
<reference evidence="1" key="1">
    <citation type="submission" date="2021-05" db="EMBL/GenBank/DDBJ databases">
        <authorList>
            <person name="Scholz U."/>
            <person name="Mascher M."/>
            <person name="Fiebig A."/>
        </authorList>
    </citation>
    <scope>NUCLEOTIDE SEQUENCE [LARGE SCALE GENOMIC DNA]</scope>
</reference>
<dbReference type="EnsemblPlants" id="AVESA.00010b.r2.4CG1270250.1">
    <property type="protein sequence ID" value="AVESA.00010b.r2.4CG1270250.1.CDS"/>
    <property type="gene ID" value="AVESA.00010b.r2.4CG1270250"/>
</dbReference>
<evidence type="ECO:0000313" key="1">
    <source>
        <dbReference type="EnsemblPlants" id="AVESA.00010b.r2.4CG1270250.1.CDS"/>
    </source>
</evidence>